<dbReference type="InterPro" id="IPR052337">
    <property type="entry name" value="SAT4-like"/>
</dbReference>
<name>C9SY82_VERA1</name>
<organism evidence="9">
    <name type="scientific">Verticillium alfalfae (strain VaMs.102 / ATCC MYA-4576 / FGSC 10136)</name>
    <name type="common">Verticillium wilt of alfalfa</name>
    <name type="synonym">Verticillium albo-atrum</name>
    <dbReference type="NCBI Taxonomy" id="526221"/>
    <lineage>
        <taxon>Eukaryota</taxon>
        <taxon>Fungi</taxon>
        <taxon>Dikarya</taxon>
        <taxon>Ascomycota</taxon>
        <taxon>Pezizomycotina</taxon>
        <taxon>Sordariomycetes</taxon>
        <taxon>Hypocreomycetidae</taxon>
        <taxon>Glomerellales</taxon>
        <taxon>Plectosphaerellaceae</taxon>
        <taxon>Verticillium</taxon>
    </lineage>
</organism>
<feature type="transmembrane region" description="Helical" evidence="6">
    <location>
        <begin position="56"/>
        <end position="79"/>
    </location>
</feature>
<dbReference type="eggNOG" id="ENOG502SN7T">
    <property type="taxonomic scope" value="Eukaryota"/>
</dbReference>
<keyword evidence="2 6" id="KW-0812">Transmembrane</keyword>
<protein>
    <submittedName>
        <fullName evidence="8">Integral membrane protein</fullName>
    </submittedName>
</protein>
<accession>C9SY82</accession>
<dbReference type="PANTHER" id="PTHR33048">
    <property type="entry name" value="PTH11-LIKE INTEGRAL MEMBRANE PROTEIN (AFU_ORTHOLOGUE AFUA_5G11245)"/>
    <property type="match status" value="1"/>
</dbReference>
<feature type="domain" description="Rhodopsin" evidence="7">
    <location>
        <begin position="2"/>
        <end position="141"/>
    </location>
</feature>
<evidence type="ECO:0000256" key="1">
    <source>
        <dbReference type="ARBA" id="ARBA00004141"/>
    </source>
</evidence>
<dbReference type="HOGENOM" id="CLU_028200_25_2_1"/>
<evidence type="ECO:0000313" key="9">
    <source>
        <dbReference type="Proteomes" id="UP000008698"/>
    </source>
</evidence>
<sequence length="142" mass="16198">MHYWHVAPENGTILLQLFYAVQMLYILIQVFAKMSILLFFSRIFQVRWFLVTVRAFIAFLILHGLLFVLLVAFQCMPVSSVWDRSNDNRTCINMTAVGYAGAAFSIIEDLVIMALPIPELLKLQLTKKKKIALAIIFSLGSL</sequence>
<dbReference type="RefSeq" id="XP_002999817.1">
    <property type="nucleotide sequence ID" value="XM_002999771.1"/>
</dbReference>
<reference evidence="9" key="1">
    <citation type="journal article" date="2011" name="PLoS Pathog.">
        <title>Comparative genomics yields insights into niche adaptation of plant vascular wilt pathogens.</title>
        <authorList>
            <person name="Klosterman S.J."/>
            <person name="Subbarao K.V."/>
            <person name="Kang S."/>
            <person name="Veronese P."/>
            <person name="Gold S.E."/>
            <person name="Thomma B.P.H.J."/>
            <person name="Chen Z."/>
            <person name="Henrissat B."/>
            <person name="Lee Y.-H."/>
            <person name="Park J."/>
            <person name="Garcia-Pedrajas M.D."/>
            <person name="Barbara D.J."/>
            <person name="Anchieta A."/>
            <person name="de Jonge R."/>
            <person name="Santhanam P."/>
            <person name="Maruthachalam K."/>
            <person name="Atallah Z."/>
            <person name="Amyotte S.G."/>
            <person name="Paz Z."/>
            <person name="Inderbitzin P."/>
            <person name="Hayes R.J."/>
            <person name="Heiman D.I."/>
            <person name="Young S."/>
            <person name="Zeng Q."/>
            <person name="Engels R."/>
            <person name="Galagan J."/>
            <person name="Cuomo C.A."/>
            <person name="Dobinson K.F."/>
            <person name="Ma L.-J."/>
        </authorList>
    </citation>
    <scope>NUCLEOTIDE SEQUENCE [LARGE SCALE GENOMIC DNA]</scope>
    <source>
        <strain evidence="9">VaMs.102 / ATCC MYA-4576 / FGSC 10136</strain>
    </source>
</reference>
<keyword evidence="9" id="KW-1185">Reference proteome</keyword>
<keyword evidence="4 6" id="KW-0472">Membrane</keyword>
<dbReference type="Proteomes" id="UP000008698">
    <property type="component" value="Unassembled WGS sequence"/>
</dbReference>
<gene>
    <name evidence="8" type="ORF">VDBG_09857</name>
</gene>
<feature type="transmembrane region" description="Helical" evidence="6">
    <location>
        <begin position="99"/>
        <end position="121"/>
    </location>
</feature>
<dbReference type="AlphaFoldDB" id="C9SY82"/>
<dbReference type="KEGG" id="val:VDBG_09857"/>
<dbReference type="OrthoDB" id="5329176at2759"/>
<evidence type="ECO:0000259" key="7">
    <source>
        <dbReference type="Pfam" id="PF20684"/>
    </source>
</evidence>
<comment type="similarity">
    <text evidence="5">Belongs to the SAT4 family.</text>
</comment>
<dbReference type="Pfam" id="PF20684">
    <property type="entry name" value="Fung_rhodopsin"/>
    <property type="match status" value="1"/>
</dbReference>
<dbReference type="InterPro" id="IPR049326">
    <property type="entry name" value="Rhodopsin_dom_fungi"/>
</dbReference>
<evidence type="ECO:0000256" key="4">
    <source>
        <dbReference type="ARBA" id="ARBA00023136"/>
    </source>
</evidence>
<dbReference type="GeneID" id="9531854"/>
<comment type="subcellular location">
    <subcellularLocation>
        <location evidence="1">Membrane</location>
        <topology evidence="1">Multi-pass membrane protein</topology>
    </subcellularLocation>
</comment>
<feature type="transmembrane region" description="Helical" evidence="6">
    <location>
        <begin position="20"/>
        <end position="44"/>
    </location>
</feature>
<evidence type="ECO:0000256" key="2">
    <source>
        <dbReference type="ARBA" id="ARBA00022692"/>
    </source>
</evidence>
<dbReference type="GO" id="GO:0016020">
    <property type="term" value="C:membrane"/>
    <property type="evidence" value="ECO:0007669"/>
    <property type="project" value="UniProtKB-SubCell"/>
</dbReference>
<evidence type="ECO:0000256" key="6">
    <source>
        <dbReference type="SAM" id="Phobius"/>
    </source>
</evidence>
<evidence type="ECO:0000256" key="5">
    <source>
        <dbReference type="ARBA" id="ARBA00038359"/>
    </source>
</evidence>
<proteinExistence type="inferred from homology"/>
<evidence type="ECO:0000313" key="8">
    <source>
        <dbReference type="EMBL" id="EEY23747.1"/>
    </source>
</evidence>
<dbReference type="OMA" id="CVNINAL"/>
<dbReference type="PANTHER" id="PTHR33048:SF47">
    <property type="entry name" value="INTEGRAL MEMBRANE PROTEIN-RELATED"/>
    <property type="match status" value="1"/>
</dbReference>
<dbReference type="EMBL" id="DS985230">
    <property type="protein sequence ID" value="EEY23747.1"/>
    <property type="molecule type" value="Genomic_DNA"/>
</dbReference>
<evidence type="ECO:0000256" key="3">
    <source>
        <dbReference type="ARBA" id="ARBA00022989"/>
    </source>
</evidence>
<keyword evidence="3 6" id="KW-1133">Transmembrane helix</keyword>